<gene>
    <name evidence="2" type="ORF">CCR87_12150</name>
</gene>
<accession>A0A934TL14</accession>
<keyword evidence="1" id="KW-0472">Membrane</keyword>
<reference evidence="2" key="1">
    <citation type="submission" date="2017-05" db="EMBL/GenBank/DDBJ databases">
        <authorList>
            <person name="Imhoff J.F."/>
            <person name="Rahn T."/>
            <person name="Kuenzel S."/>
            <person name="Neulinger S.C."/>
        </authorList>
    </citation>
    <scope>NUCLEOTIDE SEQUENCE</scope>
    <source>
        <strain evidence="2">LMG 28126</strain>
    </source>
</reference>
<dbReference type="AlphaFoldDB" id="A0A934TL14"/>
<evidence type="ECO:0000256" key="1">
    <source>
        <dbReference type="SAM" id="Phobius"/>
    </source>
</evidence>
<feature type="transmembrane region" description="Helical" evidence="1">
    <location>
        <begin position="145"/>
        <end position="165"/>
    </location>
</feature>
<name>A0A934TL14_9RHOB</name>
<feature type="transmembrane region" description="Helical" evidence="1">
    <location>
        <begin position="212"/>
        <end position="232"/>
    </location>
</feature>
<keyword evidence="3" id="KW-1185">Reference proteome</keyword>
<feature type="transmembrane region" description="Helical" evidence="1">
    <location>
        <begin position="6"/>
        <end position="27"/>
    </location>
</feature>
<comment type="caution">
    <text evidence="2">The sequence shown here is derived from an EMBL/GenBank/DDBJ whole genome shotgun (WGS) entry which is preliminary data.</text>
</comment>
<evidence type="ECO:0000313" key="2">
    <source>
        <dbReference type="EMBL" id="MBK5928069.1"/>
    </source>
</evidence>
<organism evidence="2 3">
    <name type="scientific">Rhodobaculum claviforme</name>
    <dbReference type="NCBI Taxonomy" id="1549854"/>
    <lineage>
        <taxon>Bacteria</taxon>
        <taxon>Pseudomonadati</taxon>
        <taxon>Pseudomonadota</taxon>
        <taxon>Alphaproteobacteria</taxon>
        <taxon>Rhodobacterales</taxon>
        <taxon>Paracoccaceae</taxon>
        <taxon>Rhodobaculum</taxon>
    </lineage>
</organism>
<proteinExistence type="predicted"/>
<reference evidence="2" key="2">
    <citation type="journal article" date="2020" name="Microorganisms">
        <title>Osmotic Adaptation and Compatible Solute Biosynthesis of Phototrophic Bacteria as Revealed from Genome Analyses.</title>
        <authorList>
            <person name="Imhoff J.F."/>
            <person name="Rahn T."/>
            <person name="Kunzel S."/>
            <person name="Keller A."/>
            <person name="Neulinger S.C."/>
        </authorList>
    </citation>
    <scope>NUCLEOTIDE SEQUENCE</scope>
    <source>
        <strain evidence="2">LMG 28126</strain>
    </source>
</reference>
<sequence length="234" mass="25252">MSADLSFWILGPAVGVWLLQMGHLLWLNRHFHNGSIVPWFRNADLVSLTRRKVVQRAEHYAVLLSDDPALRVDGTERDPQGATTQCCAPPLSGPGHAILLGILKKIEAKNATLATLGAIVVAFLGLFLTGPVGDSLVVAAGNSSVGYLTLAFGAILVLPGGQLFVGIRQLDQKDFGAMADDPGRAMATRARMQWDLIDDLLRKERAFAFAEVWIGVVLLLLLIGLPLVALIWGQ</sequence>
<dbReference type="RefSeq" id="WP_201157822.1">
    <property type="nucleotide sequence ID" value="NZ_NHSD01000287.1"/>
</dbReference>
<keyword evidence="1" id="KW-0812">Transmembrane</keyword>
<feature type="transmembrane region" description="Helical" evidence="1">
    <location>
        <begin position="113"/>
        <end position="133"/>
    </location>
</feature>
<evidence type="ECO:0000313" key="3">
    <source>
        <dbReference type="Proteomes" id="UP000706333"/>
    </source>
</evidence>
<keyword evidence="1" id="KW-1133">Transmembrane helix</keyword>
<protein>
    <submittedName>
        <fullName evidence="2">Uncharacterized protein</fullName>
    </submittedName>
</protein>
<dbReference type="EMBL" id="NHSD01000287">
    <property type="protein sequence ID" value="MBK5928069.1"/>
    <property type="molecule type" value="Genomic_DNA"/>
</dbReference>
<dbReference type="Proteomes" id="UP000706333">
    <property type="component" value="Unassembled WGS sequence"/>
</dbReference>